<organism evidence="2 3">
    <name type="scientific">Mucilaginibacter pocheonensis</name>
    <dbReference type="NCBI Taxonomy" id="398050"/>
    <lineage>
        <taxon>Bacteria</taxon>
        <taxon>Pseudomonadati</taxon>
        <taxon>Bacteroidota</taxon>
        <taxon>Sphingobacteriia</taxon>
        <taxon>Sphingobacteriales</taxon>
        <taxon>Sphingobacteriaceae</taxon>
        <taxon>Mucilaginibacter</taxon>
    </lineage>
</organism>
<feature type="transmembrane region" description="Helical" evidence="1">
    <location>
        <begin position="90"/>
        <end position="107"/>
    </location>
</feature>
<dbReference type="RefSeq" id="WP_310093337.1">
    <property type="nucleotide sequence ID" value="NZ_JAVDUU010000001.1"/>
</dbReference>
<reference evidence="2 3" key="1">
    <citation type="submission" date="2023-07" db="EMBL/GenBank/DDBJ databases">
        <title>Sorghum-associated microbial communities from plants grown in Nebraska, USA.</title>
        <authorList>
            <person name="Schachtman D."/>
        </authorList>
    </citation>
    <scope>NUCLEOTIDE SEQUENCE [LARGE SCALE GENOMIC DNA]</scope>
    <source>
        <strain evidence="2 3">3262</strain>
    </source>
</reference>
<comment type="caution">
    <text evidence="2">The sequence shown here is derived from an EMBL/GenBank/DDBJ whole genome shotgun (WGS) entry which is preliminary data.</text>
</comment>
<evidence type="ECO:0000313" key="2">
    <source>
        <dbReference type="EMBL" id="MDR6941513.1"/>
    </source>
</evidence>
<dbReference type="Gene3D" id="1.10.3730.20">
    <property type="match status" value="1"/>
</dbReference>
<feature type="transmembrane region" description="Helical" evidence="1">
    <location>
        <begin position="238"/>
        <end position="259"/>
    </location>
</feature>
<keyword evidence="1" id="KW-0812">Transmembrane</keyword>
<feature type="transmembrane region" description="Helical" evidence="1">
    <location>
        <begin position="206"/>
        <end position="226"/>
    </location>
</feature>
<dbReference type="SUPFAM" id="SSF103481">
    <property type="entry name" value="Multidrug resistance efflux transporter EmrE"/>
    <property type="match status" value="2"/>
</dbReference>
<dbReference type="Proteomes" id="UP001247620">
    <property type="component" value="Unassembled WGS sequence"/>
</dbReference>
<feature type="transmembrane region" description="Helical" evidence="1">
    <location>
        <begin position="271"/>
        <end position="290"/>
    </location>
</feature>
<dbReference type="InterPro" id="IPR037185">
    <property type="entry name" value="EmrE-like"/>
</dbReference>
<feature type="transmembrane region" description="Helical" evidence="1">
    <location>
        <begin position="144"/>
        <end position="162"/>
    </location>
</feature>
<sequence length="292" mass="32467">MIYVFLSICCSVVVSVLLKLAKRYQIDVYQAITWNYSMAILLTWIFFRPKLSGLLAGPVYNYLALGVLFPLLFVIMASSVRLAGIVRTDIAQRLSLFIPIFAAFFLFGETRDPVKIIGIVLAFIAIIFSIPWQKAVYNRVNKVSWVYLLCVFLGFGCIDILLKQISKANGLPFTSAIFVIFILAFALSMIGLIYKVATKETKFSWPHILIGWILGVANFGNILFYLKAHQALANSPSVVFSAMNIGVIVVGAFIGMVIFKEKLSMLNKAGIAVAILAIVIIYFPQTLGFLHL</sequence>
<feature type="transmembrane region" description="Helical" evidence="1">
    <location>
        <begin position="114"/>
        <end position="132"/>
    </location>
</feature>
<keyword evidence="1" id="KW-0472">Membrane</keyword>
<evidence type="ECO:0000256" key="1">
    <source>
        <dbReference type="SAM" id="Phobius"/>
    </source>
</evidence>
<feature type="transmembrane region" description="Helical" evidence="1">
    <location>
        <begin position="59"/>
        <end position="78"/>
    </location>
</feature>
<dbReference type="EMBL" id="JAVDUU010000001">
    <property type="protein sequence ID" value="MDR6941513.1"/>
    <property type="molecule type" value="Genomic_DNA"/>
</dbReference>
<accession>A0ABU1T826</accession>
<gene>
    <name evidence="2" type="ORF">J2W55_001341</name>
</gene>
<feature type="transmembrane region" description="Helical" evidence="1">
    <location>
        <begin position="28"/>
        <end position="47"/>
    </location>
</feature>
<keyword evidence="3" id="KW-1185">Reference proteome</keyword>
<name>A0ABU1T826_9SPHI</name>
<feature type="transmembrane region" description="Helical" evidence="1">
    <location>
        <begin position="174"/>
        <end position="194"/>
    </location>
</feature>
<proteinExistence type="predicted"/>
<protein>
    <submittedName>
        <fullName evidence="2">Drug/metabolite transporter (DMT)-like permease</fullName>
    </submittedName>
</protein>
<keyword evidence="1" id="KW-1133">Transmembrane helix</keyword>
<evidence type="ECO:0000313" key="3">
    <source>
        <dbReference type="Proteomes" id="UP001247620"/>
    </source>
</evidence>